<dbReference type="AlphaFoldDB" id="A0A6P4E5K2"/>
<name>A0A6P4E5K2_DRORH</name>
<feature type="compositionally biased region" description="Basic and acidic residues" evidence="1">
    <location>
        <begin position="1"/>
        <end position="12"/>
    </location>
</feature>
<gene>
    <name evidence="2" type="primary">LOC108040355</name>
</gene>
<feature type="non-terminal residue" evidence="2">
    <location>
        <position position="471"/>
    </location>
</feature>
<evidence type="ECO:0000256" key="1">
    <source>
        <dbReference type="SAM" id="MobiDB-lite"/>
    </source>
</evidence>
<organism evidence="2">
    <name type="scientific">Drosophila rhopaloa</name>
    <name type="common">Fruit fly</name>
    <dbReference type="NCBI Taxonomy" id="1041015"/>
    <lineage>
        <taxon>Eukaryota</taxon>
        <taxon>Metazoa</taxon>
        <taxon>Ecdysozoa</taxon>
        <taxon>Arthropoda</taxon>
        <taxon>Hexapoda</taxon>
        <taxon>Insecta</taxon>
        <taxon>Pterygota</taxon>
        <taxon>Neoptera</taxon>
        <taxon>Endopterygota</taxon>
        <taxon>Diptera</taxon>
        <taxon>Brachycera</taxon>
        <taxon>Muscomorpha</taxon>
        <taxon>Ephydroidea</taxon>
        <taxon>Drosophilidae</taxon>
        <taxon>Drosophila</taxon>
        <taxon>Sophophora</taxon>
    </lineage>
</organism>
<dbReference type="RefSeq" id="XP_016973300.1">
    <property type="nucleotide sequence ID" value="XM_017117811.1"/>
</dbReference>
<feature type="region of interest" description="Disordered" evidence="1">
    <location>
        <begin position="1"/>
        <end position="75"/>
    </location>
</feature>
<reference evidence="2" key="1">
    <citation type="submission" date="2025-08" db="UniProtKB">
        <authorList>
            <consortium name="RefSeq"/>
        </authorList>
    </citation>
    <scope>IDENTIFICATION</scope>
</reference>
<sequence length="471" mass="52901">MSTRMTRSEARRRMAAQTATGPNPGQGWSEDRRTPVTRPTRTSRRVPERVCEPEDSAPEPTISSDSDVEMVDDPAVDRRQWRLRRAVDPMMGIILPGDPNTPGLHGEREFTRADVEAIHLALQEAQQQARRKREAKEEEEERQETAKRRQRYAEAQWESVLRAAQEEEKRLSEGPVLMDEVPPASPGMLEVPRTPRYMPDGEDDEVPAPPKWTPVRPPTPRHVPLFWEEDEEPQASPPPSQHEGENPAEPSPPGKAHSGEGNGKKHQEATPEGRQEQQGTHGLQGRYFRTEIPMANVSHALHSFTVQEVLWRQHAVTWSWPEGPAGAPTEDAEEVRTPPPNLRDPRLRGDHAHVTPTTPPTTAESISADGGRSAQEEEPLEKGPWVWPDPVPGGRPKFARQSSAPDGTIMPQFMRQVSLPDERRWREIPRQEWPPEIEAAPAVLAAQRRGRKQCVLVQQGGPRFRVGLGPS</sequence>
<protein>
    <submittedName>
        <fullName evidence="2">Serine/arginine repetitive matrix protein 1-like</fullName>
    </submittedName>
</protein>
<accession>A0A6P4E5K2</accession>
<feature type="compositionally biased region" description="Pro residues" evidence="1">
    <location>
        <begin position="207"/>
        <end position="221"/>
    </location>
</feature>
<evidence type="ECO:0000313" key="2">
    <source>
        <dbReference type="RefSeq" id="XP_016973300.1"/>
    </source>
</evidence>
<feature type="compositionally biased region" description="Basic and acidic residues" evidence="1">
    <location>
        <begin position="343"/>
        <end position="353"/>
    </location>
</feature>
<dbReference type="OrthoDB" id="7875433at2759"/>
<feature type="region of interest" description="Disordered" evidence="1">
    <location>
        <begin position="321"/>
        <end position="422"/>
    </location>
</feature>
<feature type="region of interest" description="Disordered" evidence="1">
    <location>
        <begin position="124"/>
        <end position="287"/>
    </location>
</feature>
<feature type="compositionally biased region" description="Basic and acidic residues" evidence="1">
    <location>
        <begin position="262"/>
        <end position="275"/>
    </location>
</feature>
<proteinExistence type="predicted"/>